<organism evidence="5 6">
    <name type="scientific">Lacticaseibacillus manihotivorans DSM 13343 = JCM 12514</name>
    <dbReference type="NCBI Taxonomy" id="1423769"/>
    <lineage>
        <taxon>Bacteria</taxon>
        <taxon>Bacillati</taxon>
        <taxon>Bacillota</taxon>
        <taxon>Bacilli</taxon>
        <taxon>Lactobacillales</taxon>
        <taxon>Lactobacillaceae</taxon>
        <taxon>Lacticaseibacillus</taxon>
    </lineage>
</organism>
<accession>A0A0R1QHN1</accession>
<name>A0A0R1QHN1_9LACO</name>
<dbReference type="InterPro" id="IPR004291">
    <property type="entry name" value="Transposase_IS66_central"/>
</dbReference>
<evidence type="ECO:0000259" key="2">
    <source>
        <dbReference type="Pfam" id="PF03050"/>
    </source>
</evidence>
<dbReference type="Pfam" id="PF13005">
    <property type="entry name" value="zf-IS66"/>
    <property type="match status" value="1"/>
</dbReference>
<dbReference type="Pfam" id="PF13817">
    <property type="entry name" value="DDE_Tnp_IS66_C"/>
    <property type="match status" value="1"/>
</dbReference>
<feature type="domain" description="Transposase IS66 central" evidence="2">
    <location>
        <begin position="137"/>
        <end position="416"/>
    </location>
</feature>
<evidence type="ECO:0000313" key="6">
    <source>
        <dbReference type="Proteomes" id="UP000051790"/>
    </source>
</evidence>
<gene>
    <name evidence="5" type="ORF">FD01_GL001204</name>
</gene>
<comment type="caution">
    <text evidence="5">The sequence shown here is derived from an EMBL/GenBank/DDBJ whole genome shotgun (WGS) entry which is preliminary data.</text>
</comment>
<evidence type="ECO:0000259" key="3">
    <source>
        <dbReference type="Pfam" id="PF13005"/>
    </source>
</evidence>
<dbReference type="PATRIC" id="fig|1423769.4.peg.1301"/>
<dbReference type="Proteomes" id="UP000051790">
    <property type="component" value="Unassembled WGS sequence"/>
</dbReference>
<dbReference type="NCBIfam" id="NF033517">
    <property type="entry name" value="transpos_IS66"/>
    <property type="match status" value="1"/>
</dbReference>
<evidence type="ECO:0000259" key="4">
    <source>
        <dbReference type="Pfam" id="PF13817"/>
    </source>
</evidence>
<feature type="domain" description="Transposase IS66 zinc-finger binding" evidence="3">
    <location>
        <begin position="63"/>
        <end position="107"/>
    </location>
</feature>
<sequence>MVDPNQTSLQLDEGSVFSTPEQTGQQSEETEVVKHPAKKRKRTRNETISKDLPVEEVVIDHKDKQCEHGHELTAVGTHFVREELCMVPAKFFVKRYFERTYKCTDCEKTDCEKTDCEKIDGVSHFYHGNTPKGLLAHSLVSPSLLAEILLQKYSMGTPLYRQIQQLKRGGLLVTETTIANWVIKAAKLLEPLYDLMKDHLLSQRFLQGDETPYQVLQEPGRTASQRSYIWVARSISQNNQPVVMYAYANTRSGKFAQSMYSGFTGVLQRDGYAGYNLLGALVTRVGCWAHVRRKFFADADKDKSHFQETEGLRLINEMFMLEREWKNSSASERYLMRQSKLKLVIDQFWTWCDQTESLPKCLLGKALTYAQGQRAALNRVLDYGEINLSNNASERNMKSLIIGRKNWLFSTSTDDAIWMTILETAKANGLDPRRYIQTLLENIPQLPEFAKAEELEAYLPWNLGQSELQSASA</sequence>
<evidence type="ECO:0000313" key="5">
    <source>
        <dbReference type="EMBL" id="KRL44303.1"/>
    </source>
</evidence>
<dbReference type="EMBL" id="AZEU01000160">
    <property type="protein sequence ID" value="KRL44303.1"/>
    <property type="molecule type" value="Genomic_DNA"/>
</dbReference>
<dbReference type="AlphaFoldDB" id="A0A0R1QHN1"/>
<proteinExistence type="predicted"/>
<dbReference type="Pfam" id="PF03050">
    <property type="entry name" value="DDE_Tnp_IS66"/>
    <property type="match status" value="1"/>
</dbReference>
<reference evidence="5 6" key="1">
    <citation type="journal article" date="2015" name="Genome Announc.">
        <title>Expanding the biotechnology potential of lactobacilli through comparative genomics of 213 strains and associated genera.</title>
        <authorList>
            <person name="Sun Z."/>
            <person name="Harris H.M."/>
            <person name="McCann A."/>
            <person name="Guo C."/>
            <person name="Argimon S."/>
            <person name="Zhang W."/>
            <person name="Yang X."/>
            <person name="Jeffery I.B."/>
            <person name="Cooney J.C."/>
            <person name="Kagawa T.F."/>
            <person name="Liu W."/>
            <person name="Song Y."/>
            <person name="Salvetti E."/>
            <person name="Wrobel A."/>
            <person name="Rasinkangas P."/>
            <person name="Parkhill J."/>
            <person name="Rea M.C."/>
            <person name="O'Sullivan O."/>
            <person name="Ritari J."/>
            <person name="Douillard F.P."/>
            <person name="Paul Ross R."/>
            <person name="Yang R."/>
            <person name="Briner A.E."/>
            <person name="Felis G.E."/>
            <person name="de Vos W.M."/>
            <person name="Barrangou R."/>
            <person name="Klaenhammer T.R."/>
            <person name="Caufield P.W."/>
            <person name="Cui Y."/>
            <person name="Zhang H."/>
            <person name="O'Toole P.W."/>
        </authorList>
    </citation>
    <scope>NUCLEOTIDE SEQUENCE [LARGE SCALE GENOMIC DNA]</scope>
    <source>
        <strain evidence="5 6">DSM 13343</strain>
    </source>
</reference>
<feature type="compositionally biased region" description="Polar residues" evidence="1">
    <location>
        <begin position="1"/>
        <end position="27"/>
    </location>
</feature>
<dbReference type="InterPro" id="IPR024474">
    <property type="entry name" value="Znf_dom_IS66"/>
</dbReference>
<feature type="domain" description="Transposase IS66 C-terminal" evidence="4">
    <location>
        <begin position="420"/>
        <end position="461"/>
    </location>
</feature>
<protein>
    <submittedName>
        <fullName evidence="5">Transposase IS66</fullName>
    </submittedName>
</protein>
<dbReference type="PANTHER" id="PTHR33678:SF1">
    <property type="entry name" value="BLL1576 PROTEIN"/>
    <property type="match status" value="1"/>
</dbReference>
<evidence type="ECO:0000256" key="1">
    <source>
        <dbReference type="SAM" id="MobiDB-lite"/>
    </source>
</evidence>
<dbReference type="InterPro" id="IPR052344">
    <property type="entry name" value="Transposase-related"/>
</dbReference>
<feature type="region of interest" description="Disordered" evidence="1">
    <location>
        <begin position="1"/>
        <end position="45"/>
    </location>
</feature>
<dbReference type="PANTHER" id="PTHR33678">
    <property type="entry name" value="BLL1576 PROTEIN"/>
    <property type="match status" value="1"/>
</dbReference>
<keyword evidence="6" id="KW-1185">Reference proteome</keyword>
<dbReference type="InterPro" id="IPR039552">
    <property type="entry name" value="IS66_C"/>
</dbReference>